<dbReference type="EMBL" id="BSXT01001682">
    <property type="protein sequence ID" value="GMF44476.1"/>
    <property type="molecule type" value="Genomic_DNA"/>
</dbReference>
<comment type="caution">
    <text evidence="1">The sequence shown here is derived from an EMBL/GenBank/DDBJ whole genome shotgun (WGS) entry which is preliminary data.</text>
</comment>
<dbReference type="InterPro" id="IPR055298">
    <property type="entry name" value="AtLOH3-like"/>
</dbReference>
<protein>
    <submittedName>
        <fullName evidence="1">Unnamed protein product</fullName>
    </submittedName>
</protein>
<organism evidence="1 2">
    <name type="scientific">Phytophthora fragariaefolia</name>
    <dbReference type="NCBI Taxonomy" id="1490495"/>
    <lineage>
        <taxon>Eukaryota</taxon>
        <taxon>Sar</taxon>
        <taxon>Stramenopiles</taxon>
        <taxon>Oomycota</taxon>
        <taxon>Peronosporomycetes</taxon>
        <taxon>Peronosporales</taxon>
        <taxon>Peronosporaceae</taxon>
        <taxon>Phytophthora</taxon>
    </lineage>
</organism>
<evidence type="ECO:0000313" key="1">
    <source>
        <dbReference type="EMBL" id="GMF44476.1"/>
    </source>
</evidence>
<dbReference type="PANTHER" id="PTHR11697:SF230">
    <property type="entry name" value="ZINC FINGER, MYM DOMAIN CONTAINING 1"/>
    <property type="match status" value="1"/>
</dbReference>
<name>A0A9W6XSQ1_9STRA</name>
<proteinExistence type="predicted"/>
<evidence type="ECO:0000313" key="2">
    <source>
        <dbReference type="Proteomes" id="UP001165121"/>
    </source>
</evidence>
<dbReference type="OrthoDB" id="6778351at2759"/>
<dbReference type="Proteomes" id="UP001165121">
    <property type="component" value="Unassembled WGS sequence"/>
</dbReference>
<dbReference type="PANTHER" id="PTHR11697">
    <property type="entry name" value="GENERAL TRANSCRIPTION FACTOR 2-RELATED ZINC FINGER PROTEIN"/>
    <property type="match status" value="1"/>
</dbReference>
<reference evidence="1" key="1">
    <citation type="submission" date="2023-04" db="EMBL/GenBank/DDBJ databases">
        <title>Phytophthora fragariaefolia NBRC 109709.</title>
        <authorList>
            <person name="Ichikawa N."/>
            <person name="Sato H."/>
            <person name="Tonouchi N."/>
        </authorList>
    </citation>
    <scope>NUCLEOTIDE SEQUENCE</scope>
    <source>
        <strain evidence="1">NBRC 109709</strain>
    </source>
</reference>
<accession>A0A9W6XSQ1</accession>
<dbReference type="AlphaFoldDB" id="A0A9W6XSQ1"/>
<keyword evidence="2" id="KW-1185">Reference proteome</keyword>
<gene>
    <name evidence="1" type="ORF">Pfra01_001550300</name>
</gene>
<sequence>MPVDVKSEVSFFKTNASLLACSGAAGSLYNLESEAKPFGSMAKRIDDFSQLATTEDLCATMIEHDMNRIYPTLYRLVCALSVTSAGVERTFSAMKRVQTGVRTILGDAWLANLLLLTLKSDLTKTIDKDAVIEAFNKMAHHRVPKKIVGWLRVSADNFFGMAPPCQARAPFQAGICFGRLSVG</sequence>